<dbReference type="Pfam" id="PF02897">
    <property type="entry name" value="Peptidase_S9_N"/>
    <property type="match status" value="1"/>
</dbReference>
<evidence type="ECO:0000313" key="7">
    <source>
        <dbReference type="EMBL" id="GGH63259.1"/>
    </source>
</evidence>
<dbReference type="PANTHER" id="PTHR11757:SF19">
    <property type="entry name" value="PROLYL ENDOPEPTIDASE-LIKE"/>
    <property type="match status" value="1"/>
</dbReference>
<evidence type="ECO:0000256" key="1">
    <source>
        <dbReference type="ARBA" id="ARBA00005228"/>
    </source>
</evidence>
<dbReference type="PRINTS" id="PR00862">
    <property type="entry name" value="PROLIGOPTASE"/>
</dbReference>
<dbReference type="AlphaFoldDB" id="A0A917MVK6"/>
<dbReference type="SUPFAM" id="SSF50993">
    <property type="entry name" value="Peptidase/esterase 'gauge' domain"/>
    <property type="match status" value="1"/>
</dbReference>
<evidence type="ECO:0000256" key="4">
    <source>
        <dbReference type="ARBA" id="ARBA00022825"/>
    </source>
</evidence>
<evidence type="ECO:0000256" key="3">
    <source>
        <dbReference type="ARBA" id="ARBA00022801"/>
    </source>
</evidence>
<dbReference type="EMBL" id="BMDC01000002">
    <property type="protein sequence ID" value="GGH63259.1"/>
    <property type="molecule type" value="Genomic_DNA"/>
</dbReference>
<dbReference type="InterPro" id="IPR001375">
    <property type="entry name" value="Peptidase_S9_cat"/>
</dbReference>
<protein>
    <submittedName>
        <fullName evidence="7">Oligopeptidase B</fullName>
    </submittedName>
</protein>
<sequence length="723" mass="81994">MDKNLPQTAKVESERIFHGDVFVDSYEWLRDRESEEVLSYLRAENDYTARVTADQEPLRETIFQEIKSRVLETDLSVPTRVGDWWYFTRTIEGEQYPVYCRVAALTEGSVEERFTPPQVEPEQTLSGEEVLLDCNDFARDLDFFSLGSFQPSLSGELLTFGVDDSGSERYRQYFKDLTTGELLDDHLDNIFSGAYLTPDAAGLVYSLVDDSWRPYEVRLHTIGSTEADRVLFTEKDPALWLESSLSEDRSHLVLTSYSSEYTEVRLLALDALEEPARLVIDKKQRIQYGVEPITIGGESYLLIQHDHEALNSELVLAPYPAGESFEDYRTRWLPVMPHRSDVRIEGFALTADHLVVTARQDTTVKVFLTELNQLSSLLASESAAGLDFSEPAGFFEEIYTTSVMSTSIDSPVVRILYTSWVTPTQIFDYFPRSESLNLRRETPVLGGYNPGDYTAYRMWAPARDGEMIPLSIIHRADLDLETEHPLFQHGYGSYEVSMDPYFSVARLSLLDRGVIYAVAHIRGGGELGRDWYQQGKKLKKINTFTDFIDSTDFLSQRRWVDANRIVIEGGSAGGLLMGAVANMAPEKYRAVIAEVPFVDALTTILDPDLPLSALEWEEWGNPIEDQQVYQYMKSYSPYENIRPVTYPAIVAITSFNDTRVLYVEPAKWIAKLRETVTADTPVPLLKIEMDGGHGGGSGRYTRWKETAWSYAFALTHLLPDAPK</sequence>
<dbReference type="InterPro" id="IPR029058">
    <property type="entry name" value="AB_hydrolase_fold"/>
</dbReference>
<dbReference type="GO" id="GO:0004252">
    <property type="term" value="F:serine-type endopeptidase activity"/>
    <property type="evidence" value="ECO:0007669"/>
    <property type="project" value="InterPro"/>
</dbReference>
<feature type="domain" description="Peptidase S9 prolyl oligopeptidase catalytic" evidence="5">
    <location>
        <begin position="501"/>
        <end position="717"/>
    </location>
</feature>
<dbReference type="SUPFAM" id="SSF53474">
    <property type="entry name" value="alpha/beta-Hydrolases"/>
    <property type="match status" value="1"/>
</dbReference>
<evidence type="ECO:0000256" key="2">
    <source>
        <dbReference type="ARBA" id="ARBA00022670"/>
    </source>
</evidence>
<evidence type="ECO:0000313" key="8">
    <source>
        <dbReference type="Proteomes" id="UP000600171"/>
    </source>
</evidence>
<dbReference type="InterPro" id="IPR023302">
    <property type="entry name" value="Pept_S9A_N"/>
</dbReference>
<proteinExistence type="inferred from homology"/>
<keyword evidence="3" id="KW-0378">Hydrolase</keyword>
<dbReference type="InterPro" id="IPR002470">
    <property type="entry name" value="Peptidase_S9A"/>
</dbReference>
<name>A0A917MVK6_9MICC</name>
<accession>A0A917MVK6</accession>
<feature type="domain" description="Peptidase S9A N-terminal" evidence="6">
    <location>
        <begin position="6"/>
        <end position="440"/>
    </location>
</feature>
<dbReference type="InterPro" id="IPR051543">
    <property type="entry name" value="Serine_Peptidase_S9A"/>
</dbReference>
<organism evidence="7 8">
    <name type="scientific">Rothia aerolata</name>
    <dbReference type="NCBI Taxonomy" id="1812262"/>
    <lineage>
        <taxon>Bacteria</taxon>
        <taxon>Bacillati</taxon>
        <taxon>Actinomycetota</taxon>
        <taxon>Actinomycetes</taxon>
        <taxon>Micrococcales</taxon>
        <taxon>Micrococcaceae</taxon>
        <taxon>Rothia</taxon>
    </lineage>
</organism>
<dbReference type="Pfam" id="PF00326">
    <property type="entry name" value="Peptidase_S9"/>
    <property type="match status" value="1"/>
</dbReference>
<comment type="similarity">
    <text evidence="1">Belongs to the peptidase S9A family.</text>
</comment>
<comment type="caution">
    <text evidence="7">The sequence shown here is derived from an EMBL/GenBank/DDBJ whole genome shotgun (WGS) entry which is preliminary data.</text>
</comment>
<gene>
    <name evidence="7" type="primary">ptrB</name>
    <name evidence="7" type="ORF">GCM10007359_14340</name>
</gene>
<keyword evidence="2" id="KW-0645">Protease</keyword>
<dbReference type="RefSeq" id="WP_229723128.1">
    <property type="nucleotide sequence ID" value="NZ_BMDC01000002.1"/>
</dbReference>
<dbReference type="PANTHER" id="PTHR11757">
    <property type="entry name" value="PROTEASE FAMILY S9A OLIGOPEPTIDASE"/>
    <property type="match status" value="1"/>
</dbReference>
<evidence type="ECO:0000259" key="5">
    <source>
        <dbReference type="Pfam" id="PF00326"/>
    </source>
</evidence>
<keyword evidence="4" id="KW-0720">Serine protease</keyword>
<evidence type="ECO:0000259" key="6">
    <source>
        <dbReference type="Pfam" id="PF02897"/>
    </source>
</evidence>
<dbReference type="Gene3D" id="2.130.10.120">
    <property type="entry name" value="Prolyl oligopeptidase, N-terminal domain"/>
    <property type="match status" value="1"/>
</dbReference>
<dbReference type="Gene3D" id="3.40.50.1820">
    <property type="entry name" value="alpha/beta hydrolase"/>
    <property type="match status" value="1"/>
</dbReference>
<dbReference type="Proteomes" id="UP000600171">
    <property type="component" value="Unassembled WGS sequence"/>
</dbReference>
<dbReference type="GO" id="GO:0006508">
    <property type="term" value="P:proteolysis"/>
    <property type="evidence" value="ECO:0007669"/>
    <property type="project" value="UniProtKB-KW"/>
</dbReference>
<keyword evidence="8" id="KW-1185">Reference proteome</keyword>
<reference evidence="7 8" key="1">
    <citation type="journal article" date="2014" name="Int. J. Syst. Evol. Microbiol.">
        <title>Complete genome sequence of Corynebacterium casei LMG S-19264T (=DSM 44701T), isolated from a smear-ripened cheese.</title>
        <authorList>
            <consortium name="US DOE Joint Genome Institute (JGI-PGF)"/>
            <person name="Walter F."/>
            <person name="Albersmeier A."/>
            <person name="Kalinowski J."/>
            <person name="Ruckert C."/>
        </authorList>
    </citation>
    <scope>NUCLEOTIDE SEQUENCE [LARGE SCALE GENOMIC DNA]</scope>
    <source>
        <strain evidence="7 8">CCM 8669</strain>
    </source>
</reference>